<dbReference type="Gene3D" id="3.30.420.10">
    <property type="entry name" value="Ribonuclease H-like superfamily/Ribonuclease H"/>
    <property type="match status" value="1"/>
</dbReference>
<proteinExistence type="predicted"/>
<evidence type="ECO:0000313" key="1">
    <source>
        <dbReference type="EMBL" id="KAJ1923649.1"/>
    </source>
</evidence>
<dbReference type="InterPro" id="IPR036397">
    <property type="entry name" value="RNaseH_sf"/>
</dbReference>
<reference evidence="1" key="1">
    <citation type="submission" date="2022-07" db="EMBL/GenBank/DDBJ databases">
        <title>Phylogenomic reconstructions and comparative analyses of Kickxellomycotina fungi.</title>
        <authorList>
            <person name="Reynolds N.K."/>
            <person name="Stajich J.E."/>
            <person name="Barry K."/>
            <person name="Grigoriev I.V."/>
            <person name="Crous P."/>
            <person name="Smith M.E."/>
        </authorList>
    </citation>
    <scope>NUCLEOTIDE SEQUENCE</scope>
    <source>
        <strain evidence="1">RSA 861</strain>
    </source>
</reference>
<comment type="caution">
    <text evidence="1">The sequence shown here is derived from an EMBL/GenBank/DDBJ whole genome shotgun (WGS) entry which is preliminary data.</text>
</comment>
<gene>
    <name evidence="1" type="ORF">IWQ60_005735</name>
</gene>
<keyword evidence="2" id="KW-1185">Reference proteome</keyword>
<sequence length="95" mass="10861">MRRVLHRDLGLHSYFNCWIPHNLTNDQRHKRVRFATVFLEKFGGASDYLLDSIVTGDETWVNLFDLLLLALVTGGGVLKVTLSQLRLTEAIPLPR</sequence>
<protein>
    <submittedName>
        <fullName evidence="1">Uncharacterized protein</fullName>
    </submittedName>
</protein>
<evidence type="ECO:0000313" key="2">
    <source>
        <dbReference type="Proteomes" id="UP001150569"/>
    </source>
</evidence>
<dbReference type="GO" id="GO:0003676">
    <property type="term" value="F:nucleic acid binding"/>
    <property type="evidence" value="ECO:0007669"/>
    <property type="project" value="InterPro"/>
</dbReference>
<dbReference type="Proteomes" id="UP001150569">
    <property type="component" value="Unassembled WGS sequence"/>
</dbReference>
<accession>A0A9W8A5K4</accession>
<name>A0A9W8A5K4_9FUNG</name>
<organism evidence="1 2">
    <name type="scientific">Tieghemiomyces parasiticus</name>
    <dbReference type="NCBI Taxonomy" id="78921"/>
    <lineage>
        <taxon>Eukaryota</taxon>
        <taxon>Fungi</taxon>
        <taxon>Fungi incertae sedis</taxon>
        <taxon>Zoopagomycota</taxon>
        <taxon>Kickxellomycotina</taxon>
        <taxon>Dimargaritomycetes</taxon>
        <taxon>Dimargaritales</taxon>
        <taxon>Dimargaritaceae</taxon>
        <taxon>Tieghemiomyces</taxon>
    </lineage>
</organism>
<dbReference type="OrthoDB" id="10017160at2759"/>
<dbReference type="AlphaFoldDB" id="A0A9W8A5K4"/>
<dbReference type="EMBL" id="JANBPT010000320">
    <property type="protein sequence ID" value="KAJ1923649.1"/>
    <property type="molecule type" value="Genomic_DNA"/>
</dbReference>